<evidence type="ECO:0000256" key="5">
    <source>
        <dbReference type="ARBA" id="ARBA00057036"/>
    </source>
</evidence>
<evidence type="ECO:0000313" key="7">
    <source>
        <dbReference type="EMBL" id="KAG0492355.1"/>
    </source>
</evidence>
<feature type="domain" description="FAD/NAD(P)-binding" evidence="6">
    <location>
        <begin position="9"/>
        <end position="282"/>
    </location>
</feature>
<dbReference type="GO" id="GO:0005737">
    <property type="term" value="C:cytoplasm"/>
    <property type="evidence" value="ECO:0007669"/>
    <property type="project" value="TreeGrafter"/>
</dbReference>
<dbReference type="GO" id="GO:0050660">
    <property type="term" value="F:flavin adenine dinucleotide binding"/>
    <property type="evidence" value="ECO:0007669"/>
    <property type="project" value="TreeGrafter"/>
</dbReference>
<proteinExistence type="inferred from homology"/>
<dbReference type="AlphaFoldDB" id="A0A835VCW8"/>
<name>A0A835VCW8_VANPL</name>
<comment type="similarity">
    <text evidence="1">Belongs to the FAD-dependent oxidoreductase family.</text>
</comment>
<dbReference type="PRINTS" id="PR00368">
    <property type="entry name" value="FADPNR"/>
</dbReference>
<dbReference type="SUPFAM" id="SSF51905">
    <property type="entry name" value="FAD/NAD(P)-binding domain"/>
    <property type="match status" value="1"/>
</dbReference>
<dbReference type="OrthoDB" id="631005at2759"/>
<keyword evidence="8" id="KW-1185">Reference proteome</keyword>
<dbReference type="InterPro" id="IPR036188">
    <property type="entry name" value="FAD/NAD-bd_sf"/>
</dbReference>
<dbReference type="PANTHER" id="PTHR43735">
    <property type="entry name" value="APOPTOSIS-INDUCING FACTOR 1"/>
    <property type="match status" value="1"/>
</dbReference>
<comment type="caution">
    <text evidence="7">The sequence shown here is derived from an EMBL/GenBank/DDBJ whole genome shotgun (WGS) entry which is preliminary data.</text>
</comment>
<evidence type="ECO:0000259" key="6">
    <source>
        <dbReference type="Pfam" id="PF07992"/>
    </source>
</evidence>
<evidence type="ECO:0000256" key="1">
    <source>
        <dbReference type="ARBA" id="ARBA00006442"/>
    </source>
</evidence>
<accession>A0A835VCW8</accession>
<dbReference type="Pfam" id="PF07992">
    <property type="entry name" value="Pyr_redox_2"/>
    <property type="match status" value="1"/>
</dbReference>
<keyword evidence="3" id="KW-0274">FAD</keyword>
<comment type="function">
    <text evidence="5">Putative FAD-dependent oxidoreductase.</text>
</comment>
<dbReference type="GO" id="GO:0004174">
    <property type="term" value="F:electron-transferring-flavoprotein dehydrogenase activity"/>
    <property type="evidence" value="ECO:0007669"/>
    <property type="project" value="TreeGrafter"/>
</dbReference>
<keyword evidence="2" id="KW-0285">Flavoprotein</keyword>
<dbReference type="InterPro" id="IPR023753">
    <property type="entry name" value="FAD/NAD-binding_dom"/>
</dbReference>
<evidence type="ECO:0000313" key="8">
    <source>
        <dbReference type="Proteomes" id="UP000636800"/>
    </source>
</evidence>
<evidence type="ECO:0000256" key="3">
    <source>
        <dbReference type="ARBA" id="ARBA00022827"/>
    </source>
</evidence>
<gene>
    <name evidence="7" type="ORF">HPP92_005753</name>
</gene>
<evidence type="ECO:0000256" key="4">
    <source>
        <dbReference type="ARBA" id="ARBA00023002"/>
    </source>
</evidence>
<sequence length="359" mass="39482">MEGTERRARIVVVGGGVAGSVLAKAVQQFADVVLIDPKEYFEVPWADLRSTVELSFAERSTINHSEYLKNGKIITSAAVNLTDKEVVTEDGCLVPYDYVVIATGHTYSSLRTRRERLQKFQEDNLKIRFADSIMIVGGGPTGVELAAEVAMDYPDKKITLVHSGPRLLQFIGPKAGAKALEWLKSKNVEVLLEQSIDVDSISVADREVRTSAGGLVLADHHFLCVGKPVGSTWLRDSIVKEYVDRKGRLMVDENLRVGGLPNIFAIGDITDIPEMKQGVLAQRHATLVAKNLKLLIKGGKDCKLAKYRPSRPSAKVSLGRKDAVVQFSMITVSGFVPGMGFFWPRDLFMVKTRKLLGVD</sequence>
<keyword evidence="4" id="KW-0560">Oxidoreductase</keyword>
<dbReference type="Gene3D" id="3.50.50.100">
    <property type="match status" value="1"/>
</dbReference>
<dbReference type="EMBL" id="JADCNL010000002">
    <property type="protein sequence ID" value="KAG0492355.1"/>
    <property type="molecule type" value="Genomic_DNA"/>
</dbReference>
<dbReference type="FunFam" id="3.50.50.100:FF:000006">
    <property type="entry name" value="apoptosis-inducing factor 2"/>
    <property type="match status" value="1"/>
</dbReference>
<organism evidence="7 8">
    <name type="scientific">Vanilla planifolia</name>
    <name type="common">Vanilla</name>
    <dbReference type="NCBI Taxonomy" id="51239"/>
    <lineage>
        <taxon>Eukaryota</taxon>
        <taxon>Viridiplantae</taxon>
        <taxon>Streptophyta</taxon>
        <taxon>Embryophyta</taxon>
        <taxon>Tracheophyta</taxon>
        <taxon>Spermatophyta</taxon>
        <taxon>Magnoliopsida</taxon>
        <taxon>Liliopsida</taxon>
        <taxon>Asparagales</taxon>
        <taxon>Orchidaceae</taxon>
        <taxon>Vanilloideae</taxon>
        <taxon>Vanilleae</taxon>
        <taxon>Vanilla</taxon>
    </lineage>
</organism>
<protein>
    <recommendedName>
        <fullName evidence="6">FAD/NAD(P)-binding domain-containing protein</fullName>
    </recommendedName>
</protein>
<reference evidence="7 8" key="1">
    <citation type="journal article" date="2020" name="Nat. Food">
        <title>A phased Vanilla planifolia genome enables genetic improvement of flavour and production.</title>
        <authorList>
            <person name="Hasing T."/>
            <person name="Tang H."/>
            <person name="Brym M."/>
            <person name="Khazi F."/>
            <person name="Huang T."/>
            <person name="Chambers A.H."/>
        </authorList>
    </citation>
    <scope>NUCLEOTIDE SEQUENCE [LARGE SCALE GENOMIC DNA]</scope>
    <source>
        <tissue evidence="7">Leaf</tissue>
    </source>
</reference>
<dbReference type="Proteomes" id="UP000636800">
    <property type="component" value="Chromosome 2"/>
</dbReference>
<evidence type="ECO:0000256" key="2">
    <source>
        <dbReference type="ARBA" id="ARBA00022630"/>
    </source>
</evidence>
<dbReference type="PANTHER" id="PTHR43735:SF3">
    <property type="entry name" value="FERROPTOSIS SUPPRESSOR PROTEIN 1"/>
    <property type="match status" value="1"/>
</dbReference>